<name>A0A2V4AEG9_9BACT</name>
<evidence type="ECO:0000313" key="2">
    <source>
        <dbReference type="EMBL" id="PXY02484.1"/>
    </source>
</evidence>
<dbReference type="GO" id="GO:0003677">
    <property type="term" value="F:DNA binding"/>
    <property type="evidence" value="ECO:0007669"/>
    <property type="project" value="UniProtKB-KW"/>
</dbReference>
<gene>
    <name evidence="2" type="ORF">DF185_04235</name>
</gene>
<accession>A0A2V4AEG9</accession>
<dbReference type="EMBL" id="QFLI01000002">
    <property type="protein sequence ID" value="PXY02484.1"/>
    <property type="molecule type" value="Genomic_DNA"/>
</dbReference>
<proteinExistence type="predicted"/>
<sequence length="117" mass="13819">MKEDELTFEKLPLAVAHLIKEVNELKLLIESDKKATPQERKPIGIDKASKLILKSRSTIYEYARKGLIPCYKTGRRLYFYEDELIAWINNGKRKTHAELLDEIHKEINYGKNRFSRR</sequence>
<protein>
    <submittedName>
        <fullName evidence="2">DNA-binding protein</fullName>
    </submittedName>
</protein>
<dbReference type="OrthoDB" id="597977at2"/>
<evidence type="ECO:0000259" key="1">
    <source>
        <dbReference type="Pfam" id="PF12728"/>
    </source>
</evidence>
<dbReference type="Proteomes" id="UP000248079">
    <property type="component" value="Unassembled WGS sequence"/>
</dbReference>
<reference evidence="2 3" key="1">
    <citation type="submission" date="2018-05" db="EMBL/GenBank/DDBJ databases">
        <title>Marinifilum breve JC075T sp. nov., a marine bacterium isolated from Yongle Blue Hole in the South China Sea.</title>
        <authorList>
            <person name="Fu T."/>
        </authorList>
    </citation>
    <scope>NUCLEOTIDE SEQUENCE [LARGE SCALE GENOMIC DNA]</scope>
    <source>
        <strain evidence="2 3">JC075</strain>
    </source>
</reference>
<feature type="domain" description="Helix-turn-helix" evidence="1">
    <location>
        <begin position="54"/>
        <end position="90"/>
    </location>
</feature>
<evidence type="ECO:0000313" key="3">
    <source>
        <dbReference type="Proteomes" id="UP000248079"/>
    </source>
</evidence>
<dbReference type="InterPro" id="IPR041657">
    <property type="entry name" value="HTH_17"/>
</dbReference>
<keyword evidence="2" id="KW-0238">DNA-binding</keyword>
<organism evidence="2 3">
    <name type="scientific">Marinifilum breve</name>
    <dbReference type="NCBI Taxonomy" id="2184082"/>
    <lineage>
        <taxon>Bacteria</taxon>
        <taxon>Pseudomonadati</taxon>
        <taxon>Bacteroidota</taxon>
        <taxon>Bacteroidia</taxon>
        <taxon>Marinilabiliales</taxon>
        <taxon>Marinifilaceae</taxon>
    </lineage>
</organism>
<dbReference type="SUPFAM" id="SSF46955">
    <property type="entry name" value="Putative DNA-binding domain"/>
    <property type="match status" value="1"/>
</dbReference>
<comment type="caution">
    <text evidence="2">The sequence shown here is derived from an EMBL/GenBank/DDBJ whole genome shotgun (WGS) entry which is preliminary data.</text>
</comment>
<keyword evidence="3" id="KW-1185">Reference proteome</keyword>
<dbReference type="Pfam" id="PF12728">
    <property type="entry name" value="HTH_17"/>
    <property type="match status" value="1"/>
</dbReference>
<dbReference type="AlphaFoldDB" id="A0A2V4AEG9"/>
<dbReference type="InterPro" id="IPR009061">
    <property type="entry name" value="DNA-bd_dom_put_sf"/>
</dbReference>